<evidence type="ECO:0000313" key="2">
    <source>
        <dbReference type="Proteomes" id="UP000232323"/>
    </source>
</evidence>
<organism evidence="1 2">
    <name type="scientific">Chlamydomonas eustigma</name>
    <dbReference type="NCBI Taxonomy" id="1157962"/>
    <lineage>
        <taxon>Eukaryota</taxon>
        <taxon>Viridiplantae</taxon>
        <taxon>Chlorophyta</taxon>
        <taxon>core chlorophytes</taxon>
        <taxon>Chlorophyceae</taxon>
        <taxon>CS clade</taxon>
        <taxon>Chlamydomonadales</taxon>
        <taxon>Chlamydomonadaceae</taxon>
        <taxon>Chlamydomonas</taxon>
    </lineage>
</organism>
<evidence type="ECO:0008006" key="3">
    <source>
        <dbReference type="Google" id="ProtNLM"/>
    </source>
</evidence>
<sequence length="346" mass="38224">MSSSAITWRQELFFKSHSQLQTLIPFLHSQGIKRVNIPNKNEADQLLDSVKTLISAGILDICVHYSIKNQPKAGGPRSHHSPKAAVTEGHKQFMKFMRDLKDIEKEAMQLGLNMGTLNAAQQVPQLSILLVSGGGKKKAYNTVSALQETQKEIFMPDVLKATSEPALSRGVYQHQHSTLAVPSGCRPKRGRTELLERPEVKSHAIERSTEPGCCFNASGLMSTISKPFVPILVAFNPYLPDPEDLQKEYNRLKQKLNSGVPTGIYLQCGTDIAALEKGLQHIREALTGSSSASPTSLPVIGSVLVPTKRLLAQMKFRPWNGVFLSDRKVCTSTYAFDMMFQYLCAT</sequence>
<dbReference type="EMBL" id="BEGY01000196">
    <property type="protein sequence ID" value="GAX85853.1"/>
    <property type="molecule type" value="Genomic_DNA"/>
</dbReference>
<protein>
    <recommendedName>
        <fullName evidence="3">Methylenetetrahydrofolate reductase (NAD(P)H)</fullName>
    </recommendedName>
</protein>
<comment type="caution">
    <text evidence="1">The sequence shown here is derived from an EMBL/GenBank/DDBJ whole genome shotgun (WGS) entry which is preliminary data.</text>
</comment>
<dbReference type="OrthoDB" id="551422at2759"/>
<accession>A0A250XS57</accession>
<dbReference type="Proteomes" id="UP000232323">
    <property type="component" value="Unassembled WGS sequence"/>
</dbReference>
<reference evidence="1 2" key="1">
    <citation type="submission" date="2017-08" db="EMBL/GenBank/DDBJ databases">
        <title>Acidophilic green algal genome provides insights into adaptation to an acidic environment.</title>
        <authorList>
            <person name="Hirooka S."/>
            <person name="Hirose Y."/>
            <person name="Kanesaki Y."/>
            <person name="Higuchi S."/>
            <person name="Fujiwara T."/>
            <person name="Onuma R."/>
            <person name="Era A."/>
            <person name="Ohbayashi R."/>
            <person name="Uzuka A."/>
            <person name="Nozaki H."/>
            <person name="Yoshikawa H."/>
            <person name="Miyagishima S.Y."/>
        </authorList>
    </citation>
    <scope>NUCLEOTIDE SEQUENCE [LARGE SCALE GENOMIC DNA]</scope>
    <source>
        <strain evidence="1 2">NIES-2499</strain>
    </source>
</reference>
<proteinExistence type="predicted"/>
<gene>
    <name evidence="1" type="ORF">CEUSTIGMA_g13268.t1</name>
</gene>
<evidence type="ECO:0000313" key="1">
    <source>
        <dbReference type="EMBL" id="GAX85853.1"/>
    </source>
</evidence>
<name>A0A250XS57_9CHLO</name>
<dbReference type="AlphaFoldDB" id="A0A250XS57"/>
<keyword evidence="2" id="KW-1185">Reference proteome</keyword>